<protein>
    <submittedName>
        <fullName evidence="4">G domain-containing protein</fullName>
    </submittedName>
</protein>
<dbReference type="InterPro" id="IPR058519">
    <property type="entry name" value="DUF8206"/>
</dbReference>
<organism evidence="3 4">
    <name type="scientific">Parascaris univalens</name>
    <name type="common">Nematode worm</name>
    <dbReference type="NCBI Taxonomy" id="6257"/>
    <lineage>
        <taxon>Eukaryota</taxon>
        <taxon>Metazoa</taxon>
        <taxon>Ecdysozoa</taxon>
        <taxon>Nematoda</taxon>
        <taxon>Chromadorea</taxon>
        <taxon>Rhabditida</taxon>
        <taxon>Spirurina</taxon>
        <taxon>Ascaridomorpha</taxon>
        <taxon>Ascaridoidea</taxon>
        <taxon>Ascarididae</taxon>
        <taxon>Parascaris</taxon>
    </lineage>
</organism>
<dbReference type="Pfam" id="PF26633">
    <property type="entry name" value="DUF8206"/>
    <property type="match status" value="1"/>
</dbReference>
<dbReference type="InterPro" id="IPR027417">
    <property type="entry name" value="P-loop_NTPase"/>
</dbReference>
<proteinExistence type="predicted"/>
<accession>A0A915C714</accession>
<dbReference type="Gene3D" id="3.40.50.300">
    <property type="entry name" value="P-loop containing nucleotide triphosphate hydrolases"/>
    <property type="match status" value="1"/>
</dbReference>
<feature type="domain" description="SNTX MACPF/CDC-like" evidence="1">
    <location>
        <begin position="6"/>
        <end position="256"/>
    </location>
</feature>
<evidence type="ECO:0000313" key="3">
    <source>
        <dbReference type="Proteomes" id="UP000887569"/>
    </source>
</evidence>
<evidence type="ECO:0000259" key="2">
    <source>
        <dbReference type="Pfam" id="PF26633"/>
    </source>
</evidence>
<sequence>MDLLHRAALGRIALHGELYNAHTDQFLGGISIFRKPLPAYVLRTIDDDFVKCDVKYSNSLSQRCENLGVEGELKLSICFGLISLDGSGKYVLDDSKSARSCSIALLYQSRTKVEKLNVFGEEVRKLISTDVLENVGATHVVTEIEWGANAMMTMNFSSADESKNTHAAGEMQAALKLLAAKVTGSAAVGYDKCRSVTNEDFDLHLFTDVREPNEPIPCTYDECIAFIRRIPSLIKGNDGKGRPIAYTMVSIPVLRLACGMEPEISRLCNMVDEHTSMTILNFLEQLHKRVQELNDLYEDVSRNSSLFVKATKIDIGRKLEESRMKEASIRRNLGDAIVSYRKGQITIADINAILEDPHTLSASNVHQFLDDFTGIRKKLSYVEKLNAAGVKVLLSRSDLDEFTASGRHYVLFCSMMADDEESLANRLFFDNLRRQENIKCAVVDLDVSEEFGKRGQSSVSEYVDGVQTTWDLLELYELLKNSNVIRFTSYSIGATAKPSTEAMAEVDCPGSFRNGGCAHKKRQWICYDCRMPVKYGFDKNFYCACGRTPAISATYRCSDNRHGPRFSSFNEHQLQVELTEIKPYSECNILLIGETGSGKSTWINSIMNYLSFETLDEALKHELQYLIPSEFSIQTKGANMKTIRIGESTNEVFSEGQSATQKPRTYSLTHGNKLIRFIDGPGIGDTRGPEQDKKNFDLILQELQYFQDLSAICILLTPDSPRLTVSFKYCLSELLTHLHKNAAKNIIFCFTKTRQTFYRAGQTLSTLKSYLAKFKMERNVEIMLREDNMYYFDNEAFKFLCAEKNGIQFDQQEKNAFSESWNISSNETLRFLGHVMDLDPHRTREMLSLSEARRVIVTISPILASISENIETNIRLALRHKKECESLDEKTADLESHLKIKTVILNVSPLDYPRTVCAGKNCISMKSMPNTKENTVHYEKICHAHCYLDNIELGKYPQPGLVNCYAMTNRKCRNCGCVWDVHLHIDYAQELEETFVIEETTQRHLCETRDRKKQKEILLDQCDRRVHELRAQQDRITKISAKFGTFLRNNCIIVYNDALVDYLNYEIKLAKQEAEVSSDCSRVSRLQRYLDSYKKEIDILQQSIKDGVRDEISLQDVYDMKNELFAMGDFGNEIQKAMLATENANMECVRRTEKVLDLNRLRPCKELASRSVNDAVGWFPRLWSVKEESRGRSSFSHLFRIFSHFP</sequence>
<name>A0A915C714_PARUN</name>
<reference evidence="4" key="1">
    <citation type="submission" date="2022-11" db="UniProtKB">
        <authorList>
            <consortium name="WormBaseParasite"/>
        </authorList>
    </citation>
    <scope>IDENTIFICATION</scope>
</reference>
<dbReference type="WBParaSite" id="PgR093_g008_t02">
    <property type="protein sequence ID" value="PgR093_g008_t02"/>
    <property type="gene ID" value="PgR093_g008"/>
</dbReference>
<dbReference type="SUPFAM" id="SSF52540">
    <property type="entry name" value="P-loop containing nucleoside triphosphate hydrolases"/>
    <property type="match status" value="1"/>
</dbReference>
<evidence type="ECO:0000313" key="4">
    <source>
        <dbReference type="WBParaSite" id="PgR093_g008_t02"/>
    </source>
</evidence>
<dbReference type="Pfam" id="PF24674">
    <property type="entry name" value="MACPF_SNTX"/>
    <property type="match status" value="1"/>
</dbReference>
<dbReference type="InterPro" id="IPR056072">
    <property type="entry name" value="SNTX_MACPF/CDC-like_dom"/>
</dbReference>
<dbReference type="PANTHER" id="PTHR32046:SF11">
    <property type="entry name" value="IMMUNE-ASSOCIATED NUCLEOTIDE-BINDING PROTEIN 10-LIKE"/>
    <property type="match status" value="1"/>
</dbReference>
<evidence type="ECO:0000259" key="1">
    <source>
        <dbReference type="Pfam" id="PF24674"/>
    </source>
</evidence>
<dbReference type="Proteomes" id="UP000887569">
    <property type="component" value="Unplaced"/>
</dbReference>
<dbReference type="AlphaFoldDB" id="A0A915C714"/>
<feature type="domain" description="DUF8206" evidence="2">
    <location>
        <begin position="910"/>
        <end position="987"/>
    </location>
</feature>
<keyword evidence="3" id="KW-1185">Reference proteome</keyword>
<dbReference type="PANTHER" id="PTHR32046">
    <property type="entry name" value="G DOMAIN-CONTAINING PROTEIN"/>
    <property type="match status" value="1"/>
</dbReference>